<feature type="region of interest" description="Disordered" evidence="1">
    <location>
        <begin position="56"/>
        <end position="84"/>
    </location>
</feature>
<dbReference type="Proteomes" id="UP000886595">
    <property type="component" value="Unassembled WGS sequence"/>
</dbReference>
<organism evidence="2 3">
    <name type="scientific">Brassica carinata</name>
    <name type="common">Ethiopian mustard</name>
    <name type="synonym">Abyssinian cabbage</name>
    <dbReference type="NCBI Taxonomy" id="52824"/>
    <lineage>
        <taxon>Eukaryota</taxon>
        <taxon>Viridiplantae</taxon>
        <taxon>Streptophyta</taxon>
        <taxon>Embryophyta</taxon>
        <taxon>Tracheophyta</taxon>
        <taxon>Spermatophyta</taxon>
        <taxon>Magnoliopsida</taxon>
        <taxon>eudicotyledons</taxon>
        <taxon>Gunneridae</taxon>
        <taxon>Pentapetalae</taxon>
        <taxon>rosids</taxon>
        <taxon>malvids</taxon>
        <taxon>Brassicales</taxon>
        <taxon>Brassicaceae</taxon>
        <taxon>Brassiceae</taxon>
        <taxon>Brassica</taxon>
    </lineage>
</organism>
<evidence type="ECO:0000313" key="3">
    <source>
        <dbReference type="Proteomes" id="UP000886595"/>
    </source>
</evidence>
<dbReference type="OrthoDB" id="10428402at2759"/>
<evidence type="ECO:0000256" key="1">
    <source>
        <dbReference type="SAM" id="MobiDB-lite"/>
    </source>
</evidence>
<evidence type="ECO:0000313" key="2">
    <source>
        <dbReference type="EMBL" id="KAG2313501.1"/>
    </source>
</evidence>
<reference evidence="2 3" key="1">
    <citation type="submission" date="2020-02" db="EMBL/GenBank/DDBJ databases">
        <authorList>
            <person name="Ma Q."/>
            <person name="Huang Y."/>
            <person name="Song X."/>
            <person name="Pei D."/>
        </authorList>
    </citation>
    <scope>NUCLEOTIDE SEQUENCE [LARGE SCALE GENOMIC DNA]</scope>
    <source>
        <strain evidence="2">Sxm20200214</strain>
        <tissue evidence="2">Leaf</tissue>
    </source>
</reference>
<comment type="caution">
    <text evidence="2">The sequence shown here is derived from an EMBL/GenBank/DDBJ whole genome shotgun (WGS) entry which is preliminary data.</text>
</comment>
<dbReference type="AlphaFoldDB" id="A0A8X7VLK0"/>
<dbReference type="EMBL" id="JAAMPC010000005">
    <property type="protein sequence ID" value="KAG2313501.1"/>
    <property type="molecule type" value="Genomic_DNA"/>
</dbReference>
<protein>
    <submittedName>
        <fullName evidence="2">Uncharacterized protein</fullName>
    </submittedName>
</protein>
<proteinExistence type="predicted"/>
<keyword evidence="3" id="KW-1185">Reference proteome</keyword>
<gene>
    <name evidence="2" type="ORF">Bca52824_025058</name>
</gene>
<sequence length="84" mass="9537">MEDVEDVTPDTMYDLEDIEDGFDDETYRHWMIDSQRKNNSLMKRILKVTTGGCFKGQQERAAEQEQASEQTHRPGKEPAGSSAG</sequence>
<name>A0A8X7VLK0_BRACI</name>
<accession>A0A8X7VLK0</accession>